<protein>
    <submittedName>
        <fullName evidence="2">ChAPs (Chs5p-Arf1p-binding protein)</fullName>
    </submittedName>
</protein>
<accession>A0A1H0ACC1</accession>
<dbReference type="RefSeq" id="WP_092062474.1">
    <property type="nucleotide sequence ID" value="NZ_FNIN01000001.1"/>
</dbReference>
<evidence type="ECO:0000256" key="1">
    <source>
        <dbReference type="SAM" id="Phobius"/>
    </source>
</evidence>
<name>A0A1H0ACC1_9BACT</name>
<dbReference type="InterPro" id="IPR015374">
    <property type="entry name" value="ChAPs"/>
</dbReference>
<evidence type="ECO:0000313" key="3">
    <source>
        <dbReference type="Proteomes" id="UP000199602"/>
    </source>
</evidence>
<proteinExistence type="predicted"/>
<dbReference type="EMBL" id="FNIN01000001">
    <property type="protein sequence ID" value="SDN31220.1"/>
    <property type="molecule type" value="Genomic_DNA"/>
</dbReference>
<keyword evidence="1" id="KW-0472">Membrane</keyword>
<keyword evidence="1" id="KW-0812">Transmembrane</keyword>
<dbReference type="Pfam" id="PF09295">
    <property type="entry name" value="ChAPs"/>
    <property type="match status" value="1"/>
</dbReference>
<dbReference type="Proteomes" id="UP000199602">
    <property type="component" value="Unassembled WGS sequence"/>
</dbReference>
<feature type="transmembrane region" description="Helical" evidence="1">
    <location>
        <begin position="34"/>
        <end position="54"/>
    </location>
</feature>
<dbReference type="GO" id="GO:0012505">
    <property type="term" value="C:endomembrane system"/>
    <property type="evidence" value="ECO:0007669"/>
    <property type="project" value="UniProtKB-ARBA"/>
</dbReference>
<dbReference type="GO" id="GO:0016192">
    <property type="term" value="P:vesicle-mediated transport"/>
    <property type="evidence" value="ECO:0007669"/>
    <property type="project" value="UniProtKB-ARBA"/>
</dbReference>
<dbReference type="Gene3D" id="1.25.40.10">
    <property type="entry name" value="Tetratricopeptide repeat domain"/>
    <property type="match status" value="1"/>
</dbReference>
<keyword evidence="3" id="KW-1185">Reference proteome</keyword>
<dbReference type="InterPro" id="IPR011990">
    <property type="entry name" value="TPR-like_helical_dom_sf"/>
</dbReference>
<dbReference type="SUPFAM" id="SSF48452">
    <property type="entry name" value="TPR-like"/>
    <property type="match status" value="1"/>
</dbReference>
<sequence length="215" mass="24720">MKEQGPQILEQIEAEVDETVHPLLEKILNNIKPIAYTLGAIVLAVGIYSGVKYYQTQTLQKAKNELGVILVSSKNKAQDLENFLNKAPDRLKPAVYIELAKIYVAQKQEQKALNVFKKLENMDVDIYPICILTEVNLLIDKDKYKTAYQLLKSAEDKIPSDYKKEVLYKKAFLAEKTRDLKNAYAFYQELKTLSQGEDTTYLDYKLKKIEEEMQG</sequence>
<keyword evidence="1" id="KW-1133">Transmembrane helix</keyword>
<dbReference type="STRING" id="206665.SAMN04488516_101362"/>
<dbReference type="GO" id="GO:0032991">
    <property type="term" value="C:protein-containing complex"/>
    <property type="evidence" value="ECO:0007669"/>
    <property type="project" value="UniProtKB-ARBA"/>
</dbReference>
<organism evidence="2 3">
    <name type="scientific">Desulfonauticus submarinus</name>
    <dbReference type="NCBI Taxonomy" id="206665"/>
    <lineage>
        <taxon>Bacteria</taxon>
        <taxon>Pseudomonadati</taxon>
        <taxon>Thermodesulfobacteriota</taxon>
        <taxon>Desulfovibrionia</taxon>
        <taxon>Desulfovibrionales</taxon>
        <taxon>Desulfonauticaceae</taxon>
        <taxon>Desulfonauticus</taxon>
    </lineage>
</organism>
<reference evidence="2 3" key="1">
    <citation type="submission" date="2016-10" db="EMBL/GenBank/DDBJ databases">
        <authorList>
            <person name="de Groot N.N."/>
        </authorList>
    </citation>
    <scope>NUCLEOTIDE SEQUENCE [LARGE SCALE GENOMIC DNA]</scope>
    <source>
        <strain evidence="2 3">DSM 15269</strain>
    </source>
</reference>
<evidence type="ECO:0000313" key="2">
    <source>
        <dbReference type="EMBL" id="SDN31220.1"/>
    </source>
</evidence>
<dbReference type="OrthoDB" id="5470884at2"/>
<dbReference type="AlphaFoldDB" id="A0A1H0ACC1"/>
<gene>
    <name evidence="2" type="ORF">SAMN04488516_101362</name>
</gene>
<dbReference type="GO" id="GO:0005737">
    <property type="term" value="C:cytoplasm"/>
    <property type="evidence" value="ECO:0007669"/>
    <property type="project" value="UniProtKB-ARBA"/>
</dbReference>